<reference evidence="6" key="1">
    <citation type="submission" date="2020-11" db="EMBL/GenBank/DDBJ databases">
        <authorList>
            <person name="Tran Van P."/>
        </authorList>
    </citation>
    <scope>NUCLEOTIDE SEQUENCE</scope>
</reference>
<feature type="coiled-coil region" evidence="5">
    <location>
        <begin position="685"/>
        <end position="747"/>
    </location>
</feature>
<dbReference type="PANTHER" id="PTHR20544">
    <property type="entry name" value="CENTROSOMAL PROTEIN CEP135"/>
    <property type="match status" value="1"/>
</dbReference>
<evidence type="ECO:0000313" key="7">
    <source>
        <dbReference type="Proteomes" id="UP000678499"/>
    </source>
</evidence>
<evidence type="ECO:0000256" key="3">
    <source>
        <dbReference type="ARBA" id="ARBA00023212"/>
    </source>
</evidence>
<dbReference type="SUPFAM" id="SSF57997">
    <property type="entry name" value="Tropomyosin"/>
    <property type="match status" value="1"/>
</dbReference>
<organism evidence="6">
    <name type="scientific">Notodromas monacha</name>
    <dbReference type="NCBI Taxonomy" id="399045"/>
    <lineage>
        <taxon>Eukaryota</taxon>
        <taxon>Metazoa</taxon>
        <taxon>Ecdysozoa</taxon>
        <taxon>Arthropoda</taxon>
        <taxon>Crustacea</taxon>
        <taxon>Oligostraca</taxon>
        <taxon>Ostracoda</taxon>
        <taxon>Podocopa</taxon>
        <taxon>Podocopida</taxon>
        <taxon>Cypridocopina</taxon>
        <taxon>Cypridoidea</taxon>
        <taxon>Cyprididae</taxon>
        <taxon>Notodromas</taxon>
    </lineage>
</organism>
<dbReference type="EMBL" id="CAJPEX010000843">
    <property type="protein sequence ID" value="CAG0917400.1"/>
    <property type="molecule type" value="Genomic_DNA"/>
</dbReference>
<dbReference type="InterPro" id="IPR051877">
    <property type="entry name" value="Centriole_BasalBody_StrucProt"/>
</dbReference>
<comment type="similarity">
    <text evidence="4">Belongs to the CEP135/TSGA10 family.</text>
</comment>
<feature type="coiled-coil region" evidence="5">
    <location>
        <begin position="137"/>
        <end position="493"/>
    </location>
</feature>
<evidence type="ECO:0000256" key="2">
    <source>
        <dbReference type="ARBA" id="ARBA00022490"/>
    </source>
</evidence>
<keyword evidence="7" id="KW-1185">Reference proteome</keyword>
<dbReference type="PANTHER" id="PTHR20544:SF0">
    <property type="entry name" value="NUCLEOPROTEIN TPR_MLP1 DOMAIN-CONTAINING PROTEIN"/>
    <property type="match status" value="1"/>
</dbReference>
<protein>
    <submittedName>
        <fullName evidence="6">Uncharacterized protein</fullName>
    </submittedName>
</protein>
<name>A0A7R9BNI4_9CRUS</name>
<proteinExistence type="inferred from homology"/>
<evidence type="ECO:0000256" key="4">
    <source>
        <dbReference type="ARBA" id="ARBA00038123"/>
    </source>
</evidence>
<dbReference type="EMBL" id="OA882880">
    <property type="protein sequence ID" value="CAD7277248.1"/>
    <property type="molecule type" value="Genomic_DNA"/>
</dbReference>
<keyword evidence="2" id="KW-0963">Cytoplasm</keyword>
<evidence type="ECO:0000313" key="6">
    <source>
        <dbReference type="EMBL" id="CAD7277248.1"/>
    </source>
</evidence>
<gene>
    <name evidence="6" type="ORF">NMOB1V02_LOCUS4983</name>
</gene>
<sequence length="791" mass="91649">MEDLVCQLKQDFGKIRSKCEDLLATDACIEPPSTVWNRSSCDSTKNRAVKESCVQLEAKIDKLSTFLSNLSERLVQEKNAELCNMTRLLDEKNRAIERLHKELDETRCLRSSPGNESRCCTCAEDPLSNSCIHPGDTQQTARQIETLKTEVREMRRKLSDVKEEKRVLQMNLASLRSSHDALSQEMEGSRDDELCLTTQIADLEAKNETLEAKVECLSKSKRCAEEKMRKLKETQDCQNQELSRYKAKIIAQKSELEDVTHCLQKLQDDINHWQSEAERSKDNYSDLQNRYKELEGELCNTRKDSERLLNDNRELEKRLQTFHEELCTMKKELCSYKNSISELTDENRQLSQQLRENDGNISRNSEVLEDKMTRLQDIVEEKSCKIQHLQQEIQTLRDHNSRLEFELNASTQRLKQAKLKHEDAETRCNRIQATLDTAADAEVQLKQNLEEARCQEQKLILKLSQIEGNHCEKSKLLDRLQKENQRLMKITEKSQLSVSDQLCALKAEINNQSDRYAQHEQQHAIEMQQLHAELEKTTTEKCRLSKELTETKTRLRTMETNASMAQKFRSELSSVQCHVEQVARQKCEAEAHSIKASRKLKALQDQIEALSEEKHKLTSKIVSLETSLDLAQKCTPKESKHTSRENEKILAGLRKSVAEFDCRCRGLVEEVDRSRRQRKMLLKECENRTQELTEAQATITDLKNKLRDSRKTITDLTNKSCAYKRKLDSLTEKLKEHETLFRKMRTRAFGSCHKKPKICRSASDDCLLSGTEHADYDRKCFSLSNECFDSP</sequence>
<keyword evidence="3" id="KW-0206">Cytoskeleton</keyword>
<dbReference type="GO" id="GO:0005814">
    <property type="term" value="C:centriole"/>
    <property type="evidence" value="ECO:0007669"/>
    <property type="project" value="UniProtKB-SubCell"/>
</dbReference>
<dbReference type="Proteomes" id="UP000678499">
    <property type="component" value="Unassembled WGS sequence"/>
</dbReference>
<accession>A0A7R9BNI4</accession>
<dbReference type="Gene3D" id="1.20.5.1160">
    <property type="entry name" value="Vasodilator-stimulated phosphoprotein"/>
    <property type="match status" value="1"/>
</dbReference>
<dbReference type="AlphaFoldDB" id="A0A7R9BNI4"/>
<evidence type="ECO:0000256" key="5">
    <source>
        <dbReference type="SAM" id="Coils"/>
    </source>
</evidence>
<feature type="coiled-coil region" evidence="5">
    <location>
        <begin position="593"/>
        <end position="627"/>
    </location>
</feature>
<comment type="subcellular location">
    <subcellularLocation>
        <location evidence="1">Cytoplasm</location>
        <location evidence="1">Cytoskeleton</location>
        <location evidence="1">Microtubule organizing center</location>
        <location evidence="1">Centrosome</location>
        <location evidence="1">Centriole</location>
    </subcellularLocation>
</comment>
<keyword evidence="5" id="KW-0175">Coiled coil</keyword>
<evidence type="ECO:0000256" key="1">
    <source>
        <dbReference type="ARBA" id="ARBA00004114"/>
    </source>
</evidence>